<gene>
    <name evidence="1" type="ORF">A3I23_03820</name>
</gene>
<proteinExistence type="predicted"/>
<comment type="caution">
    <text evidence="1">The sequence shown here is derived from an EMBL/GenBank/DDBJ whole genome shotgun (WGS) entry which is preliminary data.</text>
</comment>
<accession>A0A1F6Y2K6</accession>
<dbReference type="AlphaFoldDB" id="A0A1F6Y2K6"/>
<dbReference type="EMBL" id="MFVL01000032">
    <property type="protein sequence ID" value="OGJ00618.1"/>
    <property type="molecule type" value="Genomic_DNA"/>
</dbReference>
<evidence type="ECO:0000313" key="2">
    <source>
        <dbReference type="Proteomes" id="UP000177693"/>
    </source>
</evidence>
<evidence type="ECO:0000313" key="1">
    <source>
        <dbReference type="EMBL" id="OGJ00618.1"/>
    </source>
</evidence>
<protein>
    <submittedName>
        <fullName evidence="1">Uncharacterized protein</fullName>
    </submittedName>
</protein>
<name>A0A1F6Y2K6_9BACT</name>
<dbReference type="Proteomes" id="UP000177693">
    <property type="component" value="Unassembled WGS sequence"/>
</dbReference>
<reference evidence="1 2" key="1">
    <citation type="journal article" date="2016" name="Nat. Commun.">
        <title>Thousands of microbial genomes shed light on interconnected biogeochemical processes in an aquifer system.</title>
        <authorList>
            <person name="Anantharaman K."/>
            <person name="Brown C.T."/>
            <person name="Hug L.A."/>
            <person name="Sharon I."/>
            <person name="Castelle C.J."/>
            <person name="Probst A.J."/>
            <person name="Thomas B.C."/>
            <person name="Singh A."/>
            <person name="Wilkins M.J."/>
            <person name="Karaoz U."/>
            <person name="Brodie E.L."/>
            <person name="Williams K.H."/>
            <person name="Hubbard S.S."/>
            <person name="Banfield J.F."/>
        </authorList>
    </citation>
    <scope>NUCLEOTIDE SEQUENCE [LARGE SCALE GENOMIC DNA]</scope>
</reference>
<sequence length="95" mass="11121">MKETGCSQKEITTLLFFLHRYIIFCYLDNISIYKNTVFGLTSFVCRKNIELFPEREVKGLIVMEKLHLKIDANHLCESNCFRIMKSCFGYTGNLP</sequence>
<organism evidence="1 2">
    <name type="scientific">Candidatus Nomurabacteria bacterium RIFCSPLOWO2_02_FULL_40_67</name>
    <dbReference type="NCBI Taxonomy" id="1801787"/>
    <lineage>
        <taxon>Bacteria</taxon>
        <taxon>Candidatus Nomuraibacteriota</taxon>
    </lineage>
</organism>